<dbReference type="RefSeq" id="WP_064699863.1">
    <property type="nucleotide sequence ID" value="NZ_BDEO01000008.1"/>
</dbReference>
<proteinExistence type="predicted"/>
<dbReference type="Proteomes" id="UP000184248">
    <property type="component" value="Unassembled WGS sequence"/>
</dbReference>
<organism evidence="2 3">
    <name type="scientific">Halomonas caseinilytica</name>
    <dbReference type="NCBI Taxonomy" id="438744"/>
    <lineage>
        <taxon>Bacteria</taxon>
        <taxon>Pseudomonadati</taxon>
        <taxon>Pseudomonadota</taxon>
        <taxon>Gammaproteobacteria</taxon>
        <taxon>Oceanospirillales</taxon>
        <taxon>Halomonadaceae</taxon>
        <taxon>Halomonas</taxon>
    </lineage>
</organism>
<dbReference type="PANTHER" id="PTHR33164">
    <property type="entry name" value="TRANSCRIPTIONAL REGULATOR, MARR FAMILY"/>
    <property type="match status" value="1"/>
</dbReference>
<evidence type="ECO:0000313" key="2">
    <source>
        <dbReference type="EMBL" id="SHK89736.1"/>
    </source>
</evidence>
<evidence type="ECO:0000313" key="3">
    <source>
        <dbReference type="Proteomes" id="UP000184248"/>
    </source>
</evidence>
<dbReference type="SMART" id="SM00347">
    <property type="entry name" value="HTH_MARR"/>
    <property type="match status" value="1"/>
</dbReference>
<dbReference type="OrthoDB" id="8906692at2"/>
<keyword evidence="2" id="KW-0238">DNA-binding</keyword>
<dbReference type="GO" id="GO:0006950">
    <property type="term" value="P:response to stress"/>
    <property type="evidence" value="ECO:0007669"/>
    <property type="project" value="TreeGrafter"/>
</dbReference>
<dbReference type="InterPro" id="IPR039422">
    <property type="entry name" value="MarR/SlyA-like"/>
</dbReference>
<sequence length="153" mass="18027">MTTEMPPTDFDLDHFLPYRLDRLADRVSEALAQLYETHYGLNVAQWRVLAWLHHRHELTAKQIRAATRMDKARVSRAVQVLEGRGLIVRRPSPRDQRLHDLRLTETGQALMVELVPQVRAWEAELVAPLTTEEYHRLLDMMARLERQLRDDVR</sequence>
<name>A0A1M6W8C1_9GAMM</name>
<dbReference type="SUPFAM" id="SSF46785">
    <property type="entry name" value="Winged helix' DNA-binding domain"/>
    <property type="match status" value="1"/>
</dbReference>
<gene>
    <name evidence="2" type="ORF">SAMN05192556_10672</name>
</gene>
<protein>
    <submittedName>
        <fullName evidence="2">DNA-binding transcriptional regulator, MarR family</fullName>
    </submittedName>
</protein>
<dbReference type="GO" id="GO:0003700">
    <property type="term" value="F:DNA-binding transcription factor activity"/>
    <property type="evidence" value="ECO:0007669"/>
    <property type="project" value="InterPro"/>
</dbReference>
<accession>A0A1M6W8C1</accession>
<dbReference type="Pfam" id="PF12802">
    <property type="entry name" value="MarR_2"/>
    <property type="match status" value="1"/>
</dbReference>
<evidence type="ECO:0000259" key="1">
    <source>
        <dbReference type="PROSITE" id="PS50995"/>
    </source>
</evidence>
<dbReference type="InterPro" id="IPR000835">
    <property type="entry name" value="HTH_MarR-typ"/>
</dbReference>
<reference evidence="3" key="1">
    <citation type="submission" date="2016-11" db="EMBL/GenBank/DDBJ databases">
        <authorList>
            <person name="Varghese N."/>
            <person name="Submissions S."/>
        </authorList>
    </citation>
    <scope>NUCLEOTIDE SEQUENCE [LARGE SCALE GENOMIC DNA]</scope>
    <source>
        <strain evidence="3">ALO Sharm</strain>
    </source>
</reference>
<dbReference type="PANTHER" id="PTHR33164:SF57">
    <property type="entry name" value="MARR-FAMILY TRANSCRIPTIONAL REGULATOR"/>
    <property type="match status" value="1"/>
</dbReference>
<dbReference type="InterPro" id="IPR036388">
    <property type="entry name" value="WH-like_DNA-bd_sf"/>
</dbReference>
<dbReference type="PROSITE" id="PS50995">
    <property type="entry name" value="HTH_MARR_2"/>
    <property type="match status" value="1"/>
</dbReference>
<dbReference type="Gene3D" id="1.10.10.10">
    <property type="entry name" value="Winged helix-like DNA-binding domain superfamily/Winged helix DNA-binding domain"/>
    <property type="match status" value="1"/>
</dbReference>
<dbReference type="InterPro" id="IPR036390">
    <property type="entry name" value="WH_DNA-bd_sf"/>
</dbReference>
<dbReference type="GO" id="GO:0003677">
    <property type="term" value="F:DNA binding"/>
    <property type="evidence" value="ECO:0007669"/>
    <property type="project" value="UniProtKB-KW"/>
</dbReference>
<keyword evidence="3" id="KW-1185">Reference proteome</keyword>
<dbReference type="EMBL" id="FRAL01000006">
    <property type="protein sequence ID" value="SHK89736.1"/>
    <property type="molecule type" value="Genomic_DNA"/>
</dbReference>
<feature type="domain" description="HTH marR-type" evidence="1">
    <location>
        <begin position="13"/>
        <end position="146"/>
    </location>
</feature>
<dbReference type="PRINTS" id="PR00598">
    <property type="entry name" value="HTHMARR"/>
</dbReference>
<dbReference type="AlphaFoldDB" id="A0A1M6W8C1"/>